<dbReference type="GO" id="GO:0019290">
    <property type="term" value="P:siderophore biosynthetic process"/>
    <property type="evidence" value="ECO:0007669"/>
    <property type="project" value="InterPro"/>
</dbReference>
<accession>A0A852TJP4</accession>
<dbReference type="InterPro" id="IPR022770">
    <property type="entry name" value="IucA/IucC-like_C"/>
</dbReference>
<dbReference type="Pfam" id="PF04183">
    <property type="entry name" value="IucA_IucC"/>
    <property type="match status" value="1"/>
</dbReference>
<dbReference type="PANTHER" id="PTHR34384">
    <property type="entry name" value="L-2,3-DIAMINOPROPANOATE--CITRATE LIGASE"/>
    <property type="match status" value="1"/>
</dbReference>
<evidence type="ECO:0000313" key="6">
    <source>
        <dbReference type="Proteomes" id="UP000548423"/>
    </source>
</evidence>
<comment type="similarity">
    <text evidence="2">Belongs to the IucA/IucC family.</text>
</comment>
<evidence type="ECO:0000259" key="4">
    <source>
        <dbReference type="Pfam" id="PF06276"/>
    </source>
</evidence>
<dbReference type="InterPro" id="IPR007310">
    <property type="entry name" value="Aerobactin_biosyn_IucA/IucC_N"/>
</dbReference>
<dbReference type="Proteomes" id="UP000548423">
    <property type="component" value="Unassembled WGS sequence"/>
</dbReference>
<sequence>MPGRNKPYRRVNEMETNVKKRHWEIANKRLLAKMIAEFLYEDMISAEKTDGLYHLTLEGGTMYRFQAEERLMDSYWIDPDSIQIKTGGEWANAKSAVAFLLELQKEIGIKPFTAAYLIEEYKRTLLADAHILASQENQRTESLLEIDYAELEGEMTGHPWITYNKGRIGFSYTDYLQYAPEQKKVVKLDWIAVSKEKGSFHSIEEVNYEDLLKSELGDSLWVTFQKVLHEEGIQPEDYFFMPVHEWQWNHVLVPLFSEELFEKRIVYLGKGEDEYLPQQSIRTFVNMKDKMKYHVKLPMSILNTLVYRGLPSERVVLAPEITQHIQGIRDRDSFLRDTCRVVLPGEIASMNYAHPDYTKLQGAPYQFLEMLGVIWRESIYSFLEEGEQAITLAALLYVGEDGESYALELAKKAGLNAEEWTKQLFDVLLPPLLHYLYQYGTVFSPHGQNTVVILKDSKPHRLAVKDFVDDVNISDQPLSELENISAELKNVLRSEAPEGLCQFIFTGLFVCHFRYLADILHRSRELDEAVFWNMLRETILSYQAQFPKLKERFELFDLLRPSFKKLCLNRNRMIEYGYGDGDDRPHASEFGRVKNPLAAGKPAVV</sequence>
<feature type="domain" description="Aerobactin siderophore biosynthesis IucA/IucC N-terminal" evidence="3">
    <location>
        <begin position="147"/>
        <end position="396"/>
    </location>
</feature>
<dbReference type="Gene3D" id="1.10.510.40">
    <property type="match status" value="1"/>
</dbReference>
<name>A0A852TJP4_9BACI</name>
<evidence type="ECO:0000256" key="2">
    <source>
        <dbReference type="ARBA" id="ARBA00007832"/>
    </source>
</evidence>
<evidence type="ECO:0000259" key="3">
    <source>
        <dbReference type="Pfam" id="PF04183"/>
    </source>
</evidence>
<reference evidence="6" key="1">
    <citation type="submission" date="2020-07" db="EMBL/GenBank/DDBJ databases">
        <authorList>
            <person name="Partida-Martinez L."/>
            <person name="Huntemann M."/>
            <person name="Clum A."/>
            <person name="Wang J."/>
            <person name="Palaniappan K."/>
            <person name="Ritter S."/>
            <person name="Chen I.-M."/>
            <person name="Stamatis D."/>
            <person name="Reddy T."/>
            <person name="O'Malley R."/>
            <person name="Daum C."/>
            <person name="Shapiro N."/>
            <person name="Ivanova N."/>
            <person name="Kyrpides N."/>
            <person name="Woyke T."/>
        </authorList>
    </citation>
    <scope>NUCLEOTIDE SEQUENCE [LARGE SCALE GENOMIC DNA]</scope>
    <source>
        <strain evidence="6">AT2.8</strain>
    </source>
</reference>
<comment type="caution">
    <text evidence="5">The sequence shown here is derived from an EMBL/GenBank/DDBJ whole genome shotgun (WGS) entry which is preliminary data.</text>
</comment>
<dbReference type="Gene3D" id="6.10.250.3370">
    <property type="match status" value="1"/>
</dbReference>
<reference evidence="6" key="2">
    <citation type="submission" date="2020-08" db="EMBL/GenBank/DDBJ databases">
        <title>The Agave Microbiome: Exploring the role of microbial communities in plant adaptations to desert environments.</title>
        <authorList>
            <person name="Partida-Martinez L.P."/>
        </authorList>
    </citation>
    <scope>NUCLEOTIDE SEQUENCE [LARGE SCALE GENOMIC DNA]</scope>
    <source>
        <strain evidence="6">AT2.8</strain>
    </source>
</reference>
<dbReference type="InterPro" id="IPR037455">
    <property type="entry name" value="LucA/IucC-like"/>
</dbReference>
<feature type="domain" description="Aerobactin siderophore biosynthesis IucA/IucC-like C-terminal" evidence="4">
    <location>
        <begin position="418"/>
        <end position="579"/>
    </location>
</feature>
<gene>
    <name evidence="5" type="ORF">F4694_004584</name>
</gene>
<protein>
    <submittedName>
        <fullName evidence="5">Siderophore synthetase component</fullName>
    </submittedName>
</protein>
<proteinExistence type="inferred from homology"/>
<dbReference type="Gene3D" id="3.30.310.280">
    <property type="match status" value="1"/>
</dbReference>
<organism evidence="5 6">
    <name type="scientific">Neobacillus niacini</name>
    <dbReference type="NCBI Taxonomy" id="86668"/>
    <lineage>
        <taxon>Bacteria</taxon>
        <taxon>Bacillati</taxon>
        <taxon>Bacillota</taxon>
        <taxon>Bacilli</taxon>
        <taxon>Bacillales</taxon>
        <taxon>Bacillaceae</taxon>
        <taxon>Neobacillus</taxon>
    </lineage>
</organism>
<dbReference type="PANTHER" id="PTHR34384:SF6">
    <property type="entry name" value="STAPHYLOFERRIN B SYNTHASE"/>
    <property type="match status" value="1"/>
</dbReference>
<dbReference type="EMBL" id="JACCBX010000010">
    <property type="protein sequence ID" value="NYE07767.1"/>
    <property type="molecule type" value="Genomic_DNA"/>
</dbReference>
<evidence type="ECO:0000256" key="1">
    <source>
        <dbReference type="ARBA" id="ARBA00004924"/>
    </source>
</evidence>
<comment type="pathway">
    <text evidence="1">Siderophore biosynthesis.</text>
</comment>
<dbReference type="AlphaFoldDB" id="A0A852TJP4"/>
<dbReference type="GO" id="GO:0016881">
    <property type="term" value="F:acid-amino acid ligase activity"/>
    <property type="evidence" value="ECO:0007669"/>
    <property type="project" value="UniProtKB-ARBA"/>
</dbReference>
<dbReference type="Pfam" id="PF06276">
    <property type="entry name" value="FhuF"/>
    <property type="match status" value="1"/>
</dbReference>
<evidence type="ECO:0000313" key="5">
    <source>
        <dbReference type="EMBL" id="NYE07767.1"/>
    </source>
</evidence>